<dbReference type="Pfam" id="PF00248">
    <property type="entry name" value="Aldo_ket_red"/>
    <property type="match status" value="1"/>
</dbReference>
<keyword evidence="1" id="KW-0560">Oxidoreductase</keyword>
<keyword evidence="4" id="KW-1185">Reference proteome</keyword>
<reference evidence="3 4" key="1">
    <citation type="submission" date="2015-01" db="EMBL/GenBank/DDBJ databases">
        <title>The Genome Sequence of Rhinocladiella mackenzie CBS 650.93.</title>
        <authorList>
            <consortium name="The Broad Institute Genomics Platform"/>
            <person name="Cuomo C."/>
            <person name="de Hoog S."/>
            <person name="Gorbushina A."/>
            <person name="Stielow B."/>
            <person name="Teixiera M."/>
            <person name="Abouelleil A."/>
            <person name="Chapman S.B."/>
            <person name="Priest M."/>
            <person name="Young S.K."/>
            <person name="Wortman J."/>
            <person name="Nusbaum C."/>
            <person name="Birren B."/>
        </authorList>
    </citation>
    <scope>NUCLEOTIDE SEQUENCE [LARGE SCALE GENOMIC DNA]</scope>
    <source>
        <strain evidence="3 4">CBS 650.93</strain>
    </source>
</reference>
<feature type="domain" description="NADP-dependent oxidoreductase" evidence="2">
    <location>
        <begin position="24"/>
        <end position="197"/>
    </location>
</feature>
<evidence type="ECO:0000256" key="1">
    <source>
        <dbReference type="ARBA" id="ARBA00023002"/>
    </source>
</evidence>
<dbReference type="STRING" id="1442369.A0A0D2J2B4"/>
<dbReference type="Gene3D" id="3.20.20.100">
    <property type="entry name" value="NADP-dependent oxidoreductase domain"/>
    <property type="match status" value="1"/>
</dbReference>
<dbReference type="OrthoDB" id="5357513at2759"/>
<dbReference type="SUPFAM" id="SSF51430">
    <property type="entry name" value="NAD(P)-linked oxidoreductase"/>
    <property type="match status" value="1"/>
</dbReference>
<dbReference type="InterPro" id="IPR020471">
    <property type="entry name" value="AKR"/>
</dbReference>
<dbReference type="Proteomes" id="UP000053617">
    <property type="component" value="Unassembled WGS sequence"/>
</dbReference>
<dbReference type="RefSeq" id="XP_013276982.1">
    <property type="nucleotide sequence ID" value="XM_013421528.1"/>
</dbReference>
<dbReference type="VEuPathDB" id="FungiDB:Z518_00927"/>
<dbReference type="PANTHER" id="PTHR11732">
    <property type="entry name" value="ALDO/KETO REDUCTASE"/>
    <property type="match status" value="1"/>
</dbReference>
<proteinExistence type="predicted"/>
<accession>A0A0D2J2B4</accession>
<dbReference type="AlphaFoldDB" id="A0A0D2J2B4"/>
<evidence type="ECO:0000313" key="4">
    <source>
        <dbReference type="Proteomes" id="UP000053617"/>
    </source>
</evidence>
<dbReference type="InterPro" id="IPR036812">
    <property type="entry name" value="NAD(P)_OxRdtase_dom_sf"/>
</dbReference>
<dbReference type="EMBL" id="KN847475">
    <property type="protein sequence ID" value="KIX09846.1"/>
    <property type="molecule type" value="Genomic_DNA"/>
</dbReference>
<dbReference type="GO" id="GO:0016491">
    <property type="term" value="F:oxidoreductase activity"/>
    <property type="evidence" value="ECO:0007669"/>
    <property type="project" value="UniProtKB-KW"/>
</dbReference>
<gene>
    <name evidence="3" type="ORF">Z518_00927</name>
</gene>
<protein>
    <recommendedName>
        <fullName evidence="2">NADP-dependent oxidoreductase domain-containing protein</fullName>
    </recommendedName>
</protein>
<dbReference type="InterPro" id="IPR023210">
    <property type="entry name" value="NADP_OxRdtase_dom"/>
</dbReference>
<sequence>MADSQDSDRAAVLKPTMIYGTAWKGEQTQQLVLEAVKQGFRCFDTASDDEHYREDLTGAALRDAVQSGLVRREDIYIQTKYSPPLQHHGSGGFTCTADGRDLAAEINASVARSLSRLCVVHADCANEASRCSSYIDCLLLHCPFNSVEETAQAWQVMERFVPGRVRLLGISNVRLDVLEALYRVATVKPAVVQNRFYRKNNYMVDERLFCHERGVSYQSFSVLTRNEDVLKCGAVAMLAASAGVSSEVAMYFLLAASSPGAAVLNGTTNRDHMRHDVAGLQACSEWAASSSNSAVYRTCTESFHQEIGQGWGSPRPIILPLSTTANVIP</sequence>
<evidence type="ECO:0000313" key="3">
    <source>
        <dbReference type="EMBL" id="KIX09846.1"/>
    </source>
</evidence>
<name>A0A0D2J2B4_9EURO</name>
<evidence type="ECO:0000259" key="2">
    <source>
        <dbReference type="Pfam" id="PF00248"/>
    </source>
</evidence>
<dbReference type="HOGENOM" id="CLU_023205_10_1_1"/>
<dbReference type="GeneID" id="25288998"/>
<organism evidence="3 4">
    <name type="scientific">Rhinocladiella mackenziei CBS 650.93</name>
    <dbReference type="NCBI Taxonomy" id="1442369"/>
    <lineage>
        <taxon>Eukaryota</taxon>
        <taxon>Fungi</taxon>
        <taxon>Dikarya</taxon>
        <taxon>Ascomycota</taxon>
        <taxon>Pezizomycotina</taxon>
        <taxon>Eurotiomycetes</taxon>
        <taxon>Chaetothyriomycetidae</taxon>
        <taxon>Chaetothyriales</taxon>
        <taxon>Herpotrichiellaceae</taxon>
        <taxon>Rhinocladiella</taxon>
    </lineage>
</organism>